<organism evidence="2 3">
    <name type="scientific">Halioxenophilus aromaticivorans</name>
    <dbReference type="NCBI Taxonomy" id="1306992"/>
    <lineage>
        <taxon>Bacteria</taxon>
        <taxon>Pseudomonadati</taxon>
        <taxon>Pseudomonadota</taxon>
        <taxon>Gammaproteobacteria</taxon>
        <taxon>Alteromonadales</taxon>
        <taxon>Alteromonadaceae</taxon>
        <taxon>Halioxenophilus</taxon>
    </lineage>
</organism>
<keyword evidence="3" id="KW-1185">Reference proteome</keyword>
<comment type="caution">
    <text evidence="2">The sequence shown here is derived from an EMBL/GenBank/DDBJ whole genome shotgun (WGS) entry which is preliminary data.</text>
</comment>
<reference evidence="3" key="1">
    <citation type="journal article" date="2019" name="Int. J. Syst. Evol. Microbiol.">
        <title>The Global Catalogue of Microorganisms (GCM) 10K type strain sequencing project: providing services to taxonomists for standard genome sequencing and annotation.</title>
        <authorList>
            <consortium name="The Broad Institute Genomics Platform"/>
            <consortium name="The Broad Institute Genome Sequencing Center for Infectious Disease"/>
            <person name="Wu L."/>
            <person name="Ma J."/>
        </authorList>
    </citation>
    <scope>NUCLEOTIDE SEQUENCE [LARGE SCALE GENOMIC DNA]</scope>
    <source>
        <strain evidence="3">JCM 19134</strain>
    </source>
</reference>
<feature type="region of interest" description="Disordered" evidence="1">
    <location>
        <begin position="1"/>
        <end position="48"/>
    </location>
</feature>
<accession>A0AAV3U990</accession>
<name>A0AAV3U990_9ALTE</name>
<protein>
    <submittedName>
        <fullName evidence="2">Uncharacterized protein</fullName>
    </submittedName>
</protein>
<sequence length="62" mass="6440">MCIGPDDEKNESDSVDYGINPATGLLTYGEPTGIDSGGSPSGMDVDDLVGIDPLDSTIPFDY</sequence>
<dbReference type="EMBL" id="BAABLX010000078">
    <property type="protein sequence ID" value="GAA4959420.1"/>
    <property type="molecule type" value="Genomic_DNA"/>
</dbReference>
<evidence type="ECO:0000313" key="2">
    <source>
        <dbReference type="EMBL" id="GAA4959420.1"/>
    </source>
</evidence>
<dbReference type="Proteomes" id="UP001409585">
    <property type="component" value="Unassembled WGS sequence"/>
</dbReference>
<dbReference type="RefSeq" id="WP_345427673.1">
    <property type="nucleotide sequence ID" value="NZ_AP031496.1"/>
</dbReference>
<evidence type="ECO:0000256" key="1">
    <source>
        <dbReference type="SAM" id="MobiDB-lite"/>
    </source>
</evidence>
<gene>
    <name evidence="2" type="ORF">GCM10025791_45510</name>
</gene>
<dbReference type="AlphaFoldDB" id="A0AAV3U990"/>
<proteinExistence type="predicted"/>
<evidence type="ECO:0000313" key="3">
    <source>
        <dbReference type="Proteomes" id="UP001409585"/>
    </source>
</evidence>